<name>A0A8H5FQQ2_9AGAR</name>
<evidence type="ECO:0000256" key="1">
    <source>
        <dbReference type="SAM" id="Phobius"/>
    </source>
</evidence>
<dbReference type="Proteomes" id="UP000559256">
    <property type="component" value="Unassembled WGS sequence"/>
</dbReference>
<keyword evidence="1" id="KW-0812">Transmembrane</keyword>
<feature type="transmembrane region" description="Helical" evidence="1">
    <location>
        <begin position="55"/>
        <end position="80"/>
    </location>
</feature>
<dbReference type="OrthoDB" id="7862095at2759"/>
<feature type="transmembrane region" description="Helical" evidence="1">
    <location>
        <begin position="142"/>
        <end position="165"/>
    </location>
</feature>
<keyword evidence="1" id="KW-0472">Membrane</keyword>
<feature type="transmembrane region" description="Helical" evidence="1">
    <location>
        <begin position="92"/>
        <end position="114"/>
    </location>
</feature>
<gene>
    <name evidence="2" type="ORF">D9758_008439</name>
</gene>
<proteinExistence type="predicted"/>
<protein>
    <submittedName>
        <fullName evidence="2">Uncharacterized protein</fullName>
    </submittedName>
</protein>
<keyword evidence="1" id="KW-1133">Transmembrane helix</keyword>
<reference evidence="2 3" key="1">
    <citation type="journal article" date="2020" name="ISME J.">
        <title>Uncovering the hidden diversity of litter-decomposition mechanisms in mushroom-forming fungi.</title>
        <authorList>
            <person name="Floudas D."/>
            <person name="Bentzer J."/>
            <person name="Ahren D."/>
            <person name="Johansson T."/>
            <person name="Persson P."/>
            <person name="Tunlid A."/>
        </authorList>
    </citation>
    <scope>NUCLEOTIDE SEQUENCE [LARGE SCALE GENOMIC DNA]</scope>
    <source>
        <strain evidence="2 3">CBS 291.85</strain>
    </source>
</reference>
<dbReference type="EMBL" id="JAACJM010000113">
    <property type="protein sequence ID" value="KAF5345282.1"/>
    <property type="molecule type" value="Genomic_DNA"/>
</dbReference>
<feature type="transmembrane region" description="Helical" evidence="1">
    <location>
        <begin position="12"/>
        <end position="35"/>
    </location>
</feature>
<keyword evidence="3" id="KW-1185">Reference proteome</keyword>
<evidence type="ECO:0000313" key="3">
    <source>
        <dbReference type="Proteomes" id="UP000559256"/>
    </source>
</evidence>
<comment type="caution">
    <text evidence="2">The sequence shown here is derived from an EMBL/GenBank/DDBJ whole genome shotgun (WGS) entry which is preliminary data.</text>
</comment>
<sequence length="199" mass="22261">MSKPHFLCCLPIRLGAFLVSLATFLLSLLIAGVGWYAVYFDRTDDDHTRLSTRQFIFLIINCVVYTLLCLTSLFGLFGVISKRISWIANFKSYLQGFTFGLTVIAIINIVLFFVDRDGDCDFGSDKLGTCVEVNLNGLSRTAVIVIAIVFFVVPLLIMAYGCWILSDCVKYLYEKEADSGVSLYPFSSKYAAVPNHDRV</sequence>
<evidence type="ECO:0000313" key="2">
    <source>
        <dbReference type="EMBL" id="KAF5345282.1"/>
    </source>
</evidence>
<organism evidence="2 3">
    <name type="scientific">Tetrapyrgos nigripes</name>
    <dbReference type="NCBI Taxonomy" id="182062"/>
    <lineage>
        <taxon>Eukaryota</taxon>
        <taxon>Fungi</taxon>
        <taxon>Dikarya</taxon>
        <taxon>Basidiomycota</taxon>
        <taxon>Agaricomycotina</taxon>
        <taxon>Agaricomycetes</taxon>
        <taxon>Agaricomycetidae</taxon>
        <taxon>Agaricales</taxon>
        <taxon>Marasmiineae</taxon>
        <taxon>Marasmiaceae</taxon>
        <taxon>Tetrapyrgos</taxon>
    </lineage>
</organism>
<dbReference type="AlphaFoldDB" id="A0A8H5FQQ2"/>
<accession>A0A8H5FQQ2</accession>